<accession>A0A9Q1GTP2</accession>
<gene>
    <name evidence="1" type="ORF">Cgig2_004313</name>
</gene>
<sequence>MTPLDITPSDDDDDNTTDIDNEEIEEDIRVVNLQNKSVNEETMPSYPASNIVITEVVYRIDTVRGAKIFDMCFPSPVFPPKIWSMDQFSSSGGTFRPKENARLHFVSLTLWNIKVVGNSSPLNILKEHLHMQGPCITTILETHIRLSVIQKWRKY</sequence>
<dbReference type="AlphaFoldDB" id="A0A9Q1GTP2"/>
<dbReference type="Proteomes" id="UP001153076">
    <property type="component" value="Unassembled WGS sequence"/>
</dbReference>
<evidence type="ECO:0000313" key="1">
    <source>
        <dbReference type="EMBL" id="KAJ8425191.1"/>
    </source>
</evidence>
<proteinExistence type="predicted"/>
<evidence type="ECO:0000313" key="2">
    <source>
        <dbReference type="Proteomes" id="UP001153076"/>
    </source>
</evidence>
<keyword evidence="2" id="KW-1185">Reference proteome</keyword>
<comment type="caution">
    <text evidence="1">The sequence shown here is derived from an EMBL/GenBank/DDBJ whole genome shotgun (WGS) entry which is preliminary data.</text>
</comment>
<reference evidence="1" key="1">
    <citation type="submission" date="2022-04" db="EMBL/GenBank/DDBJ databases">
        <title>Carnegiea gigantea Genome sequencing and assembly v2.</title>
        <authorList>
            <person name="Copetti D."/>
            <person name="Sanderson M.J."/>
            <person name="Burquez A."/>
            <person name="Wojciechowski M.F."/>
        </authorList>
    </citation>
    <scope>NUCLEOTIDE SEQUENCE</scope>
    <source>
        <strain evidence="1">SGP5-SGP5p</strain>
        <tissue evidence="1">Aerial part</tissue>
    </source>
</reference>
<organism evidence="1 2">
    <name type="scientific">Carnegiea gigantea</name>
    <dbReference type="NCBI Taxonomy" id="171969"/>
    <lineage>
        <taxon>Eukaryota</taxon>
        <taxon>Viridiplantae</taxon>
        <taxon>Streptophyta</taxon>
        <taxon>Embryophyta</taxon>
        <taxon>Tracheophyta</taxon>
        <taxon>Spermatophyta</taxon>
        <taxon>Magnoliopsida</taxon>
        <taxon>eudicotyledons</taxon>
        <taxon>Gunneridae</taxon>
        <taxon>Pentapetalae</taxon>
        <taxon>Caryophyllales</taxon>
        <taxon>Cactineae</taxon>
        <taxon>Cactaceae</taxon>
        <taxon>Cactoideae</taxon>
        <taxon>Echinocereeae</taxon>
        <taxon>Carnegiea</taxon>
    </lineage>
</organism>
<name>A0A9Q1GTP2_9CARY</name>
<protein>
    <submittedName>
        <fullName evidence="1">Uncharacterized protein</fullName>
    </submittedName>
</protein>
<dbReference type="EMBL" id="JAKOGI010001520">
    <property type="protein sequence ID" value="KAJ8425191.1"/>
    <property type="molecule type" value="Genomic_DNA"/>
</dbReference>